<dbReference type="SUPFAM" id="SSF55979">
    <property type="entry name" value="DNA clamp"/>
    <property type="match status" value="2"/>
</dbReference>
<evidence type="ECO:0000259" key="7">
    <source>
        <dbReference type="Pfam" id="PF00705"/>
    </source>
</evidence>
<dbReference type="GO" id="GO:0006275">
    <property type="term" value="P:regulation of DNA replication"/>
    <property type="evidence" value="ECO:0007669"/>
    <property type="project" value="UniProtKB-UniRule"/>
</dbReference>
<dbReference type="HOGENOM" id="CLU_043978_1_0_2"/>
<evidence type="ECO:0000256" key="6">
    <source>
        <dbReference type="RuleBase" id="RU003673"/>
    </source>
</evidence>
<keyword evidence="10" id="KW-1185">Reference proteome</keyword>
<feature type="domain" description="Proliferating cell nuclear antigen PCNA C-terminal" evidence="8">
    <location>
        <begin position="126"/>
        <end position="246"/>
    </location>
</feature>
<evidence type="ECO:0000256" key="1">
    <source>
        <dbReference type="ARBA" id="ARBA00010462"/>
    </source>
</evidence>
<dbReference type="HAMAP" id="MF_00317">
    <property type="entry name" value="DNApol_clamp_arch"/>
    <property type="match status" value="1"/>
</dbReference>
<dbReference type="KEGG" id="thg:TCELL_0458"/>
<dbReference type="GeneID" id="13012752"/>
<dbReference type="STRING" id="1184251.TCELL_0458"/>
<evidence type="ECO:0000259" key="8">
    <source>
        <dbReference type="Pfam" id="PF02747"/>
    </source>
</evidence>
<evidence type="ECO:0000313" key="9">
    <source>
        <dbReference type="EMBL" id="AFK50883.1"/>
    </source>
</evidence>
<organism evidence="9 10">
    <name type="scientific">Thermogladius calderae (strain DSM 22663 / VKM B-2946 / 1633)</name>
    <dbReference type="NCBI Taxonomy" id="1184251"/>
    <lineage>
        <taxon>Archaea</taxon>
        <taxon>Thermoproteota</taxon>
        <taxon>Thermoprotei</taxon>
        <taxon>Desulfurococcales</taxon>
        <taxon>Desulfurococcaceae</taxon>
        <taxon>Thermogladius</taxon>
    </lineage>
</organism>
<dbReference type="eggNOG" id="arCOG00488">
    <property type="taxonomic scope" value="Archaea"/>
</dbReference>
<evidence type="ECO:0000256" key="3">
    <source>
        <dbReference type="ARBA" id="ARBA00023125"/>
    </source>
</evidence>
<evidence type="ECO:0000256" key="2">
    <source>
        <dbReference type="ARBA" id="ARBA00022705"/>
    </source>
</evidence>
<keyword evidence="3 4" id="KW-0238">DNA-binding</keyword>
<dbReference type="GO" id="GO:0030337">
    <property type="term" value="F:DNA polymerase processivity factor activity"/>
    <property type="evidence" value="ECO:0007669"/>
    <property type="project" value="UniProtKB-UniRule"/>
</dbReference>
<dbReference type="InterPro" id="IPR022659">
    <property type="entry name" value="Pr_cel_nuc_antig_CS"/>
</dbReference>
<dbReference type="RefSeq" id="WP_014737133.1">
    <property type="nucleotide sequence ID" value="NC_017954.1"/>
</dbReference>
<reference evidence="9 10" key="1">
    <citation type="journal article" date="2012" name="J. Bacteriol.">
        <title>Complete genome sequence of the hyperthermophilic cellulolytic Crenarchaeon 'Thermogladius cellulolyticus' 1633.</title>
        <authorList>
            <person name="Mardanov A.V."/>
            <person name="Kochetkova T.V."/>
            <person name="Beletsky A.V."/>
            <person name="Bonch-Osmolovskaya E.A."/>
            <person name="Ravin N.V."/>
            <person name="Skryabin K.G."/>
        </authorList>
    </citation>
    <scope>NUCLEOTIDE SEQUENCE [LARGE SCALE GENOMIC DNA]</scope>
    <source>
        <strain evidence="10">DSM 22663 / VKM B-2946 / 1633</strain>
    </source>
</reference>
<dbReference type="Pfam" id="PF02747">
    <property type="entry name" value="PCNA_C"/>
    <property type="match status" value="1"/>
</dbReference>
<evidence type="ECO:0000256" key="4">
    <source>
        <dbReference type="HAMAP-Rule" id="MF_00317"/>
    </source>
</evidence>
<dbReference type="NCBIfam" id="NF002221">
    <property type="entry name" value="PRK01115.1-4"/>
    <property type="match status" value="1"/>
</dbReference>
<comment type="function">
    <text evidence="4">Sliding clamp subunit that acts as a moving platform for DNA processing. Responsible for tethering the catalytic subunit of DNA polymerase and other proteins to DNA during high-speed replication.</text>
</comment>
<name>I3TDP5_THEC1</name>
<keyword evidence="2 4" id="KW-0235">DNA replication</keyword>
<proteinExistence type="inferred from homology"/>
<dbReference type="Proteomes" id="UP000005270">
    <property type="component" value="Chromosome"/>
</dbReference>
<dbReference type="PROSITE" id="PS01251">
    <property type="entry name" value="PCNA_1"/>
    <property type="match status" value="1"/>
</dbReference>
<dbReference type="PANTHER" id="PTHR11352:SF0">
    <property type="entry name" value="PROLIFERATING CELL NUCLEAR ANTIGEN"/>
    <property type="match status" value="1"/>
</dbReference>
<comment type="similarity">
    <text evidence="1 4 5">Belongs to the PCNA family.</text>
</comment>
<comment type="function">
    <text evidence="6">Sliding clamp subunit. Responsible for tethering the catalytic subunit of DNA polymerase to DNA during high-speed replication.</text>
</comment>
<dbReference type="AlphaFoldDB" id="I3TDP5"/>
<gene>
    <name evidence="4" type="primary">pcn</name>
    <name evidence="9" type="ordered locus">TCELL_0458</name>
</gene>
<dbReference type="InterPro" id="IPR022649">
    <property type="entry name" value="Pr_cel_nuc_antig_C"/>
</dbReference>
<dbReference type="InterPro" id="IPR000730">
    <property type="entry name" value="Pr_cel_nuc_antig"/>
</dbReference>
<dbReference type="Pfam" id="PF00705">
    <property type="entry name" value="PCNA_N"/>
    <property type="match status" value="1"/>
</dbReference>
<dbReference type="Gene3D" id="3.70.10.10">
    <property type="match status" value="1"/>
</dbReference>
<dbReference type="EMBL" id="CP003531">
    <property type="protein sequence ID" value="AFK50883.1"/>
    <property type="molecule type" value="Genomic_DNA"/>
</dbReference>
<sequence length="249" mass="27273">MRLKFSNAAIWRYVVASIAKIIEEGVFKANASGLKMKALDSSNTALIDLVIPKESFAEYDVSGEERFGVNFDDFSKILKLASKGDELVLETFEGGRLGVTFHGHGTRTFILPNIEVSTVEEISEIELEFPVTARIQPAIFADVLRELEVVGDVITLESEAGSSKLVFSSSSDVAEAKIELSLEDGSLLEYVVNADAKASYSIEYLVEISRISPVAEGLTLSYGPNMPMRLVFDISQGGRLTFYVSPRVE</sequence>
<dbReference type="InterPro" id="IPR022648">
    <property type="entry name" value="Pr_cel_nuc_antig_N"/>
</dbReference>
<evidence type="ECO:0000256" key="5">
    <source>
        <dbReference type="RuleBase" id="RU003671"/>
    </source>
</evidence>
<dbReference type="PRINTS" id="PR00339">
    <property type="entry name" value="PCNACYCLIN"/>
</dbReference>
<dbReference type="CDD" id="cd00577">
    <property type="entry name" value="PCNA"/>
    <property type="match status" value="1"/>
</dbReference>
<dbReference type="FunCoup" id="I3TDP5">
    <property type="interactions" value="56"/>
</dbReference>
<dbReference type="OrthoDB" id="14749at2157"/>
<feature type="domain" description="Proliferating cell nuclear antigen PCNA N-terminal" evidence="7">
    <location>
        <begin position="3"/>
        <end position="91"/>
    </location>
</feature>
<dbReference type="PANTHER" id="PTHR11352">
    <property type="entry name" value="PROLIFERATING CELL NUCLEAR ANTIGEN"/>
    <property type="match status" value="1"/>
</dbReference>
<dbReference type="InterPro" id="IPR046938">
    <property type="entry name" value="DNA_clamp_sf"/>
</dbReference>
<dbReference type="GO" id="GO:0003677">
    <property type="term" value="F:DNA binding"/>
    <property type="evidence" value="ECO:0007669"/>
    <property type="project" value="UniProtKB-UniRule"/>
</dbReference>
<dbReference type="GO" id="GO:0006272">
    <property type="term" value="P:leading strand elongation"/>
    <property type="evidence" value="ECO:0007669"/>
    <property type="project" value="TreeGrafter"/>
</dbReference>
<dbReference type="InParanoid" id="I3TDP5"/>
<comment type="subunit">
    <text evidence="4">Homotrimer. The subunits circularize to form a toroid; DNA passes through its center. Replication factor C (RFC) is required to load the toroid on the DNA.</text>
</comment>
<protein>
    <recommendedName>
        <fullName evidence="4">DNA polymerase sliding clamp</fullName>
    </recommendedName>
    <alternativeName>
        <fullName evidence="4">Proliferating cell nuclear antigen homolog</fullName>
        <shortName evidence="4">PCNA</shortName>
    </alternativeName>
</protein>
<accession>I3TDP5</accession>
<evidence type="ECO:0000313" key="10">
    <source>
        <dbReference type="Proteomes" id="UP000005270"/>
    </source>
</evidence>